<dbReference type="Pfam" id="PF21203">
    <property type="entry name" value="ECM10"/>
    <property type="match status" value="1"/>
</dbReference>
<dbReference type="InParanoid" id="A0A2N3N3I0"/>
<keyword evidence="3" id="KW-1185">Reference proteome</keyword>
<proteinExistence type="predicted"/>
<accession>A0A2N3N3I0</accession>
<dbReference type="Proteomes" id="UP000233524">
    <property type="component" value="Unassembled WGS sequence"/>
</dbReference>
<evidence type="ECO:0008006" key="4">
    <source>
        <dbReference type="Google" id="ProtNLM"/>
    </source>
</evidence>
<keyword evidence="1" id="KW-0732">Signal</keyword>
<sequence>MRVHTLFSVLCAATLARAELAKIYIQPVTTSSESQTPDFLADIEYHVADPSASEIVNYEFPEIPEDVERIRIGLYDSSSKSWTASSLASVDNFSKGYAPTLLLSVDQAGRPIGVTFKGVLIDAGQTRDFGPKVIVSVTKKGAQPELNKPVVLSPEGKKVVEEEKTFLQKYWWVIAAGVLLMMSGGGEGK</sequence>
<dbReference type="AlphaFoldDB" id="A0A2N3N3I0"/>
<evidence type="ECO:0000313" key="3">
    <source>
        <dbReference type="Proteomes" id="UP000233524"/>
    </source>
</evidence>
<name>A0A2N3N3I0_9PEZI</name>
<dbReference type="PANTHER" id="PTHR39219">
    <property type="entry name" value="ER MEMBRANE PROTEIN COMPLEX SUBUNIT 10"/>
    <property type="match status" value="1"/>
</dbReference>
<comment type="caution">
    <text evidence="2">The sequence shown here is derived from an EMBL/GenBank/DDBJ whole genome shotgun (WGS) entry which is preliminary data.</text>
</comment>
<reference evidence="2 3" key="1">
    <citation type="journal article" date="2017" name="G3 (Bethesda)">
        <title>First Draft Genome Sequence of the Pathogenic Fungus Lomentospora prolificans (Formerly Scedosporium prolificans).</title>
        <authorList>
            <person name="Luo R."/>
            <person name="Zimin A."/>
            <person name="Workman R."/>
            <person name="Fan Y."/>
            <person name="Pertea G."/>
            <person name="Grossman N."/>
            <person name="Wear M.P."/>
            <person name="Jia B."/>
            <person name="Miller H."/>
            <person name="Casadevall A."/>
            <person name="Timp W."/>
            <person name="Zhang S.X."/>
            <person name="Salzberg S.L."/>
        </authorList>
    </citation>
    <scope>NUCLEOTIDE SEQUENCE [LARGE SCALE GENOMIC DNA]</scope>
    <source>
        <strain evidence="2 3">JHH-5317</strain>
    </source>
</reference>
<organism evidence="2 3">
    <name type="scientific">Lomentospora prolificans</name>
    <dbReference type="NCBI Taxonomy" id="41688"/>
    <lineage>
        <taxon>Eukaryota</taxon>
        <taxon>Fungi</taxon>
        <taxon>Dikarya</taxon>
        <taxon>Ascomycota</taxon>
        <taxon>Pezizomycotina</taxon>
        <taxon>Sordariomycetes</taxon>
        <taxon>Hypocreomycetidae</taxon>
        <taxon>Microascales</taxon>
        <taxon>Microascaceae</taxon>
        <taxon>Lomentospora</taxon>
    </lineage>
</organism>
<feature type="chain" id="PRO_5014833480" description="ER membrane protein complex subunit 10" evidence="1">
    <location>
        <begin position="19"/>
        <end position="189"/>
    </location>
</feature>
<evidence type="ECO:0000313" key="2">
    <source>
        <dbReference type="EMBL" id="PKS06985.1"/>
    </source>
</evidence>
<evidence type="ECO:0000256" key="1">
    <source>
        <dbReference type="SAM" id="SignalP"/>
    </source>
</evidence>
<protein>
    <recommendedName>
        <fullName evidence="4">ER membrane protein complex subunit 10</fullName>
    </recommendedName>
</protein>
<dbReference type="PANTHER" id="PTHR39219:SF1">
    <property type="entry name" value="ER MEMBRANE PROTEIN COMPLEX SUBUNIT 10"/>
    <property type="match status" value="1"/>
</dbReference>
<dbReference type="STRING" id="41688.A0A2N3N3I0"/>
<dbReference type="OrthoDB" id="1894652at2759"/>
<gene>
    <name evidence="2" type="ORF">jhhlp_005582</name>
</gene>
<dbReference type="VEuPathDB" id="FungiDB:jhhlp_005582"/>
<dbReference type="EMBL" id="NLAX01000701">
    <property type="protein sequence ID" value="PKS06985.1"/>
    <property type="molecule type" value="Genomic_DNA"/>
</dbReference>
<feature type="signal peptide" evidence="1">
    <location>
        <begin position="1"/>
        <end position="18"/>
    </location>
</feature>